<accession>A0A2W1E5V3</accession>
<evidence type="ECO:0000313" key="3">
    <source>
        <dbReference type="Proteomes" id="UP000249757"/>
    </source>
</evidence>
<dbReference type="GO" id="GO:0016787">
    <property type="term" value="F:hydrolase activity"/>
    <property type="evidence" value="ECO:0007669"/>
    <property type="project" value="UniProtKB-KW"/>
</dbReference>
<sequence length="181" mass="19983">MKDVDPMEFYSDILGSDPTPGDLGYKIPYVGRVGAPTELTNTNMFVVRIDTRIVHRMTSSNDMRSRSSLSLTATDQPLETHVTKRQLSKSGLRGIPTSTNIVTTEFASYMRSNMSSCFVFQPVLSEGQDDHESCDPQLVNMDKNGSDGRMNSPNRNRPASSTFSSDGVRIVLAENYHPAAL</sequence>
<feature type="region of interest" description="Disordered" evidence="1">
    <location>
        <begin position="141"/>
        <end position="163"/>
    </location>
</feature>
<comment type="caution">
    <text evidence="2">The sequence shown here is derived from an EMBL/GenBank/DDBJ whole genome shotgun (WGS) entry which is preliminary data.</text>
</comment>
<dbReference type="Proteomes" id="UP000249757">
    <property type="component" value="Unassembled WGS sequence"/>
</dbReference>
<name>A0A2W1E5V3_9PLEO</name>
<organism evidence="2 3">
    <name type="scientific">Pyrenophora tritici-repentis</name>
    <dbReference type="NCBI Taxonomy" id="45151"/>
    <lineage>
        <taxon>Eukaryota</taxon>
        <taxon>Fungi</taxon>
        <taxon>Dikarya</taxon>
        <taxon>Ascomycota</taxon>
        <taxon>Pezizomycotina</taxon>
        <taxon>Dothideomycetes</taxon>
        <taxon>Pleosporomycetidae</taxon>
        <taxon>Pleosporales</taxon>
        <taxon>Pleosporineae</taxon>
        <taxon>Pleosporaceae</taxon>
        <taxon>Pyrenophora</taxon>
    </lineage>
</organism>
<dbReference type="EMBL" id="NRDI02000009">
    <property type="protein sequence ID" value="KAI1513688.1"/>
    <property type="molecule type" value="Genomic_DNA"/>
</dbReference>
<feature type="region of interest" description="Disordered" evidence="1">
    <location>
        <begin position="59"/>
        <end position="91"/>
    </location>
</feature>
<evidence type="ECO:0000256" key="1">
    <source>
        <dbReference type="SAM" id="MobiDB-lite"/>
    </source>
</evidence>
<gene>
    <name evidence="2" type="ORF">Ptr86124_007590</name>
</gene>
<reference evidence="3" key="1">
    <citation type="journal article" date="2022" name="Microb. Genom.">
        <title>A global pangenome for the wheat fungal pathogen Pyrenophora tritici-repentis and prediction of effector protein structural homology.</title>
        <authorList>
            <person name="Moolhuijzen P.M."/>
            <person name="See P.T."/>
            <person name="Shi G."/>
            <person name="Powell H.R."/>
            <person name="Cockram J."/>
            <person name="Jorgensen L.N."/>
            <person name="Benslimane H."/>
            <person name="Strelkov S.E."/>
            <person name="Turner J."/>
            <person name="Liu Z."/>
            <person name="Moffat C.S."/>
        </authorList>
    </citation>
    <scope>NUCLEOTIDE SEQUENCE [LARGE SCALE GENOMIC DNA]</scope>
</reference>
<evidence type="ECO:0000313" key="2">
    <source>
        <dbReference type="EMBL" id="KAI1513688.1"/>
    </source>
</evidence>
<feature type="compositionally biased region" description="Polar residues" evidence="1">
    <location>
        <begin position="149"/>
        <end position="163"/>
    </location>
</feature>
<keyword evidence="2" id="KW-0378">Hydrolase</keyword>
<proteinExistence type="predicted"/>
<keyword evidence="3" id="KW-1185">Reference proteome</keyword>
<dbReference type="AlphaFoldDB" id="A0A2W1E5V3"/>
<protein>
    <submittedName>
        <fullName evidence="2">Saponin hydrolase</fullName>
    </submittedName>
</protein>